<organism evidence="1 2">
    <name type="scientific">Enterobacter ludwigii</name>
    <dbReference type="NCBI Taxonomy" id="299767"/>
    <lineage>
        <taxon>Bacteria</taxon>
        <taxon>Pseudomonadati</taxon>
        <taxon>Pseudomonadota</taxon>
        <taxon>Gammaproteobacteria</taxon>
        <taxon>Enterobacterales</taxon>
        <taxon>Enterobacteriaceae</taxon>
        <taxon>Enterobacter</taxon>
        <taxon>Enterobacter cloacae complex</taxon>
    </lineage>
</organism>
<gene>
    <name evidence="1" type="ORF">EcWSU1_01342</name>
</gene>
<reference evidence="1 2" key="1">
    <citation type="journal article" date="2011" name="Stand. Genomic Sci.">
        <title>Complete genome of the onion pathogen Enterobacter cloacae EcWSU1.</title>
        <authorList>
            <person name="Humann J.L."/>
            <person name="Wildung M."/>
            <person name="Cheng C.H."/>
            <person name="Lee T."/>
            <person name="Stewart J.E."/>
            <person name="Drew J.C."/>
            <person name="Triplett E.W."/>
            <person name="Main D."/>
            <person name="Schroeder B.K."/>
        </authorList>
    </citation>
    <scope>NUCLEOTIDE SEQUENCE [LARGE SCALE GENOMIC DNA]</scope>
    <source>
        <strain evidence="1 2">EcWSU1</strain>
    </source>
</reference>
<name>G8LFX2_9ENTR</name>
<dbReference type="eggNOG" id="ENOG5033IA8">
    <property type="taxonomic scope" value="Bacteria"/>
</dbReference>
<sequence length="421" mass="48371">MALSFRCRKRKARLYDRASRLLRVSRFTRAASALPFPCRFPLAATPWAFTAWLSLCITTRRFARGFRCTAFRTTRLLTAPPATLTTTTALTAILNRLRLDGRVHVIARGFDTRDLFSQQTFDITQQFVFIHTHQRKRFTGCRRTTGTTDTVNIVFRYVWQLVVYDVRQLFNIQTTGSNVGGNQDANVTGFKFSQRAGTCPLAFVTVDRRAADTVFIQLFRQMVSAVLGTGKDQHLLPVALTNHMGEQFPLTLFINEVNVLGNLLRGGVATRHFHFQRVMQQFFRQRLDLIREGGREQQVLTTRWQFSQHATNVVDKAHIQHAVSFVQHQDFDAIKLQGILVLKIQQTTRRCHQHVHATTQLHHLRVNAYSTENHQRANVEIAAVLTHVLTNLGRQLTRWGEDQGTHRTTSFGVRLIFYQQL</sequence>
<proteinExistence type="predicted"/>
<dbReference type="HOGENOM" id="CLU_651718_0_0_6"/>
<protein>
    <submittedName>
        <fullName evidence="1">Uncharacterized protein</fullName>
    </submittedName>
</protein>
<evidence type="ECO:0000313" key="1">
    <source>
        <dbReference type="EMBL" id="AEW72781.1"/>
    </source>
</evidence>
<dbReference type="EMBL" id="CP002886">
    <property type="protein sequence ID" value="AEW72781.1"/>
    <property type="molecule type" value="Genomic_DNA"/>
</dbReference>
<accession>G8LFX2</accession>
<dbReference type="KEGG" id="eec:EcWSU1_01342"/>
<dbReference type="AlphaFoldDB" id="G8LFX2"/>
<dbReference type="Proteomes" id="UP000007838">
    <property type="component" value="Chromosome"/>
</dbReference>
<evidence type="ECO:0000313" key="2">
    <source>
        <dbReference type="Proteomes" id="UP000007838"/>
    </source>
</evidence>
<dbReference type="AntiFam" id="ANF00149">
    <property type="entry name" value="Shadow ORF (opposite cshA)"/>
</dbReference>